<accession>A0AAE9MMF1</accession>
<evidence type="ECO:0000256" key="1">
    <source>
        <dbReference type="SAM" id="SignalP"/>
    </source>
</evidence>
<dbReference type="EMBL" id="CP050861">
    <property type="protein sequence ID" value="UTD14927.1"/>
    <property type="molecule type" value="Genomic_DNA"/>
</dbReference>
<evidence type="ECO:0008006" key="4">
    <source>
        <dbReference type="Google" id="ProtNLM"/>
    </source>
</evidence>
<gene>
    <name evidence="2" type="ORF">HER15_05295</name>
</gene>
<feature type="chain" id="PRO_5042175847" description="DUF2796 domain-containing protein" evidence="1">
    <location>
        <begin position="21"/>
        <end position="112"/>
    </location>
</feature>
<organism evidence="2 3">
    <name type="scientific">Tenacibaculum mesophilum</name>
    <dbReference type="NCBI Taxonomy" id="104268"/>
    <lineage>
        <taxon>Bacteria</taxon>
        <taxon>Pseudomonadati</taxon>
        <taxon>Bacteroidota</taxon>
        <taxon>Flavobacteriia</taxon>
        <taxon>Flavobacteriales</taxon>
        <taxon>Flavobacteriaceae</taxon>
        <taxon>Tenacibaculum</taxon>
    </lineage>
</organism>
<name>A0AAE9MMF1_9FLAO</name>
<keyword evidence="1" id="KW-0732">Signal</keyword>
<feature type="signal peptide" evidence="1">
    <location>
        <begin position="1"/>
        <end position="20"/>
    </location>
</feature>
<dbReference type="RefSeq" id="WP_253680692.1">
    <property type="nucleotide sequence ID" value="NZ_CP050861.1"/>
</dbReference>
<sequence>MKKSIIILLTLLLIVPPLEAHVDAIVFESETEVHVESFNTLHQDEHHENDTEEEKNKEHHHHCNVITITADFIPIDYSFDIIPFFEIRSRINFYQNTYYNSYLSAIFQPPKS</sequence>
<evidence type="ECO:0000313" key="2">
    <source>
        <dbReference type="EMBL" id="UTD14927.1"/>
    </source>
</evidence>
<proteinExistence type="predicted"/>
<evidence type="ECO:0000313" key="3">
    <source>
        <dbReference type="Proteomes" id="UP001056837"/>
    </source>
</evidence>
<reference evidence="2" key="1">
    <citation type="submission" date="2020-04" db="EMBL/GenBank/DDBJ databases">
        <title>Tenacibaculum mesophilum bac2.</title>
        <authorList>
            <person name="Li M."/>
        </authorList>
    </citation>
    <scope>NUCLEOTIDE SEQUENCE</scope>
    <source>
        <strain evidence="2">Bac2</strain>
    </source>
</reference>
<dbReference type="Proteomes" id="UP001056837">
    <property type="component" value="Chromosome"/>
</dbReference>
<dbReference type="AlphaFoldDB" id="A0AAE9MMF1"/>
<protein>
    <recommendedName>
        <fullName evidence="4">DUF2796 domain-containing protein</fullName>
    </recommendedName>
</protein>